<dbReference type="Pfam" id="PF12937">
    <property type="entry name" value="F-box-like"/>
    <property type="match status" value="1"/>
</dbReference>
<dbReference type="eggNOG" id="ENOG502TE6M">
    <property type="taxonomic scope" value="Eukaryota"/>
</dbReference>
<protein>
    <submittedName>
        <fullName evidence="2">(Perigord truffle) hypothetical protein</fullName>
    </submittedName>
</protein>
<proteinExistence type="predicted"/>
<dbReference type="CDD" id="cd09917">
    <property type="entry name" value="F-box_SF"/>
    <property type="match status" value="1"/>
</dbReference>
<dbReference type="SUPFAM" id="SSF81383">
    <property type="entry name" value="F-box domain"/>
    <property type="match status" value="1"/>
</dbReference>
<evidence type="ECO:0000259" key="1">
    <source>
        <dbReference type="SMART" id="SM00256"/>
    </source>
</evidence>
<organism evidence="2 3">
    <name type="scientific">Tuber melanosporum (strain Mel28)</name>
    <name type="common">Perigord black truffle</name>
    <dbReference type="NCBI Taxonomy" id="656061"/>
    <lineage>
        <taxon>Eukaryota</taxon>
        <taxon>Fungi</taxon>
        <taxon>Dikarya</taxon>
        <taxon>Ascomycota</taxon>
        <taxon>Pezizomycotina</taxon>
        <taxon>Pezizomycetes</taxon>
        <taxon>Pezizales</taxon>
        <taxon>Tuberaceae</taxon>
        <taxon>Tuber</taxon>
    </lineage>
</organism>
<sequence>MRSAISLRGGQSAPPEMSVHLPLHLALLLVPYLDPSDVARARRVCKSWYPVFSSSTLAQATLRVHYPLCREIRTPSRSIDSSVLNHVGKRYAALKSGLPQQELRIPITKTRRNGCIWTFSENLIVAQTRHHPTIQLALVYLDTSGDTRHIRNGRVMISAKGETSVAVKVCRDVLAVERSEERVTNPGRSDWVAVVNFFRLSLEGEDAIVATDISTISTFEFTYIDYSHQIRSDHSGKYYAAYSRAEASRSGGMLCVWDIETGRMVRRVPAASLTGIVMITDVVVAAKHGSEGQQHVVVAGNDKRNNNANRWGRFPGEWGYLFSFKTFTIEDDSKEMEWSGFVGRTKAAAPRESNILATTFKVPRFPHAISPVDAFDTPGYEAEDVGLALWELRDRSGQATSYYYKLSPDAHPKSTTDASLTADLEYRLPEGASASGLPAPFTVKGRTGLSFAMDFTGRNEDFEGTRLMLYQLRIQGFYPSDIPGVMERDWESCLKIGGATRQARELYSPNRNVSYTNMLPAMEVVEDEMAIAFLELTQDGMDLVVAIWDEPYEGEVLGGTVL</sequence>
<dbReference type="InParanoid" id="D5GIB9"/>
<keyword evidence="3" id="KW-1185">Reference proteome</keyword>
<dbReference type="AlphaFoldDB" id="D5GIB9"/>
<accession>D5GIB9</accession>
<feature type="domain" description="F-box" evidence="1">
    <location>
        <begin position="21"/>
        <end position="61"/>
    </location>
</feature>
<name>D5GIB9_TUBMM</name>
<dbReference type="Proteomes" id="UP000006911">
    <property type="component" value="Unassembled WGS sequence"/>
</dbReference>
<gene>
    <name evidence="2" type="ORF">GSTUM_00008417001</name>
</gene>
<dbReference type="SMART" id="SM00256">
    <property type="entry name" value="FBOX"/>
    <property type="match status" value="1"/>
</dbReference>
<reference evidence="2 3" key="1">
    <citation type="journal article" date="2010" name="Nature">
        <title>Perigord black truffle genome uncovers evolutionary origins and mechanisms of symbiosis.</title>
        <authorList>
            <person name="Martin F."/>
            <person name="Kohler A."/>
            <person name="Murat C."/>
            <person name="Balestrini R."/>
            <person name="Coutinho P.M."/>
            <person name="Jaillon O."/>
            <person name="Montanini B."/>
            <person name="Morin E."/>
            <person name="Noel B."/>
            <person name="Percudani R."/>
            <person name="Porcel B."/>
            <person name="Rubini A."/>
            <person name="Amicucci A."/>
            <person name="Amselem J."/>
            <person name="Anthouard V."/>
            <person name="Arcioni S."/>
            <person name="Artiguenave F."/>
            <person name="Aury J.M."/>
            <person name="Ballario P."/>
            <person name="Bolchi A."/>
            <person name="Brenna A."/>
            <person name="Brun A."/>
            <person name="Buee M."/>
            <person name="Cantarel B."/>
            <person name="Chevalier G."/>
            <person name="Couloux A."/>
            <person name="Da Silva C."/>
            <person name="Denoeud F."/>
            <person name="Duplessis S."/>
            <person name="Ghignone S."/>
            <person name="Hilselberger B."/>
            <person name="Iotti M."/>
            <person name="Marcais B."/>
            <person name="Mello A."/>
            <person name="Miranda M."/>
            <person name="Pacioni G."/>
            <person name="Quesneville H."/>
            <person name="Riccioni C."/>
            <person name="Ruotolo R."/>
            <person name="Splivallo R."/>
            <person name="Stocchi V."/>
            <person name="Tisserant E."/>
            <person name="Viscomi A.R."/>
            <person name="Zambonelli A."/>
            <person name="Zampieri E."/>
            <person name="Henrissat B."/>
            <person name="Lebrun M.H."/>
            <person name="Paolocci F."/>
            <person name="Bonfante P."/>
            <person name="Ottonello S."/>
            <person name="Wincker P."/>
        </authorList>
    </citation>
    <scope>NUCLEOTIDE SEQUENCE [LARGE SCALE GENOMIC DNA]</scope>
    <source>
        <strain evidence="2 3">Mel28</strain>
    </source>
</reference>
<dbReference type="InterPro" id="IPR036047">
    <property type="entry name" value="F-box-like_dom_sf"/>
</dbReference>
<dbReference type="HOGENOM" id="CLU_449057_0_0_1"/>
<dbReference type="KEGG" id="tml:GSTUM_00008417001"/>
<dbReference type="EMBL" id="FN430326">
    <property type="protein sequence ID" value="CAZ84262.1"/>
    <property type="molecule type" value="Genomic_DNA"/>
</dbReference>
<evidence type="ECO:0000313" key="2">
    <source>
        <dbReference type="EMBL" id="CAZ84262.1"/>
    </source>
</evidence>
<dbReference type="RefSeq" id="XP_002840071.1">
    <property type="nucleotide sequence ID" value="XM_002840025.1"/>
</dbReference>
<evidence type="ECO:0000313" key="3">
    <source>
        <dbReference type="Proteomes" id="UP000006911"/>
    </source>
</evidence>
<dbReference type="Gene3D" id="1.20.1280.50">
    <property type="match status" value="1"/>
</dbReference>
<dbReference type="GeneID" id="9184680"/>
<dbReference type="InterPro" id="IPR001810">
    <property type="entry name" value="F-box_dom"/>
</dbReference>